<dbReference type="Pfam" id="PF05773">
    <property type="entry name" value="RWD"/>
    <property type="match status" value="1"/>
</dbReference>
<dbReference type="EMBL" id="CAJFCJ010000006">
    <property type="protein sequence ID" value="CAD5115812.1"/>
    <property type="molecule type" value="Genomic_DNA"/>
</dbReference>
<keyword evidence="1 3" id="KW-0479">Metal-binding</keyword>
<feature type="domain" description="RING-type" evidence="4">
    <location>
        <begin position="232"/>
        <end position="289"/>
    </location>
</feature>
<organism evidence="6 7">
    <name type="scientific">Dimorphilus gyrociliatus</name>
    <dbReference type="NCBI Taxonomy" id="2664684"/>
    <lineage>
        <taxon>Eukaryota</taxon>
        <taxon>Metazoa</taxon>
        <taxon>Spiralia</taxon>
        <taxon>Lophotrochozoa</taxon>
        <taxon>Annelida</taxon>
        <taxon>Polychaeta</taxon>
        <taxon>Polychaeta incertae sedis</taxon>
        <taxon>Dinophilidae</taxon>
        <taxon>Dimorphilus</taxon>
    </lineage>
</organism>
<dbReference type="Gene3D" id="3.30.40.10">
    <property type="entry name" value="Zinc/RING finger domain, C3HC4 (zinc finger)"/>
    <property type="match status" value="1"/>
</dbReference>
<accession>A0A7I8VHY2</accession>
<keyword evidence="1 3" id="KW-0863">Zinc-finger</keyword>
<dbReference type="GO" id="GO:0008270">
    <property type="term" value="F:zinc ion binding"/>
    <property type="evidence" value="ECO:0007669"/>
    <property type="project" value="UniProtKB-KW"/>
</dbReference>
<gene>
    <name evidence="6" type="ORF">DGYR_LOCUS4510</name>
</gene>
<keyword evidence="2" id="KW-0862">Zinc</keyword>
<dbReference type="PROSITE" id="PS50089">
    <property type="entry name" value="ZF_RING_2"/>
    <property type="match status" value="1"/>
</dbReference>
<feature type="domain" description="RWD" evidence="5">
    <location>
        <begin position="7"/>
        <end position="107"/>
    </location>
</feature>
<evidence type="ECO:0000259" key="5">
    <source>
        <dbReference type="PROSITE" id="PS50908"/>
    </source>
</evidence>
<reference evidence="6 7" key="1">
    <citation type="submission" date="2020-08" db="EMBL/GenBank/DDBJ databases">
        <authorList>
            <person name="Hejnol A."/>
        </authorList>
    </citation>
    <scope>NUCLEOTIDE SEQUENCE [LARGE SCALE GENOMIC DNA]</scope>
</reference>
<dbReference type="Proteomes" id="UP000549394">
    <property type="component" value="Unassembled WGS sequence"/>
</dbReference>
<evidence type="ECO:0000256" key="3">
    <source>
        <dbReference type="PROSITE-ProRule" id="PRU00175"/>
    </source>
</evidence>
<sequence>MSEKILEELKEVKEKILSIPNTELISCVPAIVQIKITLTKYKQLVVCMQFSDNYPYDCLLVELKSKLLSDNLLQKMTKICEEELRKFEGEKQIIHLVKFVKNFIIDNPLCVCSDEILSLKNLLTDGDEIKLKQKVSKIILKLREGSYMINSSFTIPNDYPVSRINVTISDCNLPEVLRVNCESQCQELARRAVEPPLKRKSSDPPFEPTPSLLKISEFIINNVIRKYPTMLCPCCHKSALPADAMDVVKDHQADQFVERVYCGHLFHHKCIDDYMKTPPFTGGKKCPSCGSRIFHDKWRATPELAEARWAHKQARQRELDEVVDFLG</sequence>
<evidence type="ECO:0000256" key="2">
    <source>
        <dbReference type="ARBA" id="ARBA00022833"/>
    </source>
</evidence>
<dbReference type="PANTHER" id="PTHR40237">
    <property type="entry name" value="LD44813P"/>
    <property type="match status" value="1"/>
</dbReference>
<dbReference type="InterPro" id="IPR016135">
    <property type="entry name" value="UBQ-conjugating_enzyme/RWD"/>
</dbReference>
<protein>
    <submittedName>
        <fullName evidence="6">Uncharacterized protein</fullName>
    </submittedName>
</protein>
<evidence type="ECO:0000313" key="6">
    <source>
        <dbReference type="EMBL" id="CAD5115812.1"/>
    </source>
</evidence>
<name>A0A7I8VHY2_9ANNE</name>
<dbReference type="InterPro" id="IPR006575">
    <property type="entry name" value="RWD_dom"/>
</dbReference>
<evidence type="ECO:0000256" key="1">
    <source>
        <dbReference type="ARBA" id="ARBA00022771"/>
    </source>
</evidence>
<evidence type="ECO:0000259" key="4">
    <source>
        <dbReference type="PROSITE" id="PS50089"/>
    </source>
</evidence>
<dbReference type="OrthoDB" id="8062037at2759"/>
<evidence type="ECO:0000313" key="7">
    <source>
        <dbReference type="Proteomes" id="UP000549394"/>
    </source>
</evidence>
<dbReference type="AlphaFoldDB" id="A0A7I8VHY2"/>
<keyword evidence="7" id="KW-1185">Reference proteome</keyword>
<proteinExistence type="predicted"/>
<dbReference type="SUPFAM" id="SSF57850">
    <property type="entry name" value="RING/U-box"/>
    <property type="match status" value="1"/>
</dbReference>
<dbReference type="InterPro" id="IPR013083">
    <property type="entry name" value="Znf_RING/FYVE/PHD"/>
</dbReference>
<dbReference type="InterPro" id="IPR001841">
    <property type="entry name" value="Znf_RING"/>
</dbReference>
<dbReference type="SUPFAM" id="SSF54495">
    <property type="entry name" value="UBC-like"/>
    <property type="match status" value="1"/>
</dbReference>
<comment type="caution">
    <text evidence="6">The sequence shown here is derived from an EMBL/GenBank/DDBJ whole genome shotgun (WGS) entry which is preliminary data.</text>
</comment>
<dbReference type="PROSITE" id="PS50908">
    <property type="entry name" value="RWD"/>
    <property type="match status" value="1"/>
</dbReference>
<dbReference type="PANTHER" id="PTHR40237:SF1">
    <property type="entry name" value="LD44813P"/>
    <property type="match status" value="1"/>
</dbReference>